<dbReference type="EMBL" id="JAOQKJ010000017">
    <property type="protein sequence ID" value="MCU6745772.1"/>
    <property type="molecule type" value="Genomic_DNA"/>
</dbReference>
<dbReference type="SUPFAM" id="SSF46689">
    <property type="entry name" value="Homeodomain-like"/>
    <property type="match status" value="1"/>
</dbReference>
<evidence type="ECO:0000313" key="2">
    <source>
        <dbReference type="EMBL" id="MCU6745772.1"/>
    </source>
</evidence>
<gene>
    <name evidence="2" type="ORF">OCV77_14950</name>
</gene>
<dbReference type="Pfam" id="PF01527">
    <property type="entry name" value="HTH_Tnp_1"/>
    <property type="match status" value="1"/>
</dbReference>
<dbReference type="InterPro" id="IPR002514">
    <property type="entry name" value="Transposase_8"/>
</dbReference>
<dbReference type="Proteomes" id="UP001652432">
    <property type="component" value="Unassembled WGS sequence"/>
</dbReference>
<protein>
    <submittedName>
        <fullName evidence="2">Transposase</fullName>
    </submittedName>
</protein>
<name>A0ABT2T682_9FIRM</name>
<proteinExistence type="predicted"/>
<dbReference type="InterPro" id="IPR009057">
    <property type="entry name" value="Homeodomain-like_sf"/>
</dbReference>
<evidence type="ECO:0000313" key="3">
    <source>
        <dbReference type="Proteomes" id="UP001652432"/>
    </source>
</evidence>
<sequence length="105" mass="12137">MSRQTAHHTKQFKLDAINYRKEHPDLTQVECARNLGIGVSTLARWEAQFRDNDGDIPVIGSGSYASEEEKEIARLKRELRDAQDALDVLKKPSAFWEKINRSYLY</sequence>
<feature type="coiled-coil region" evidence="1">
    <location>
        <begin position="65"/>
        <end position="92"/>
    </location>
</feature>
<organism evidence="2 3">
    <name type="scientific">Suilimivivens aceti</name>
    <dbReference type="NCBI Taxonomy" id="2981774"/>
    <lineage>
        <taxon>Bacteria</taxon>
        <taxon>Bacillati</taxon>
        <taxon>Bacillota</taxon>
        <taxon>Clostridia</taxon>
        <taxon>Lachnospirales</taxon>
        <taxon>Lachnospiraceae</taxon>
        <taxon>Suilimivivens</taxon>
    </lineage>
</organism>
<dbReference type="RefSeq" id="WP_262575810.1">
    <property type="nucleotide sequence ID" value="NZ_JAOQKJ010000017.1"/>
</dbReference>
<keyword evidence="1" id="KW-0175">Coiled coil</keyword>
<evidence type="ECO:0000256" key="1">
    <source>
        <dbReference type="SAM" id="Coils"/>
    </source>
</evidence>
<accession>A0ABT2T682</accession>
<dbReference type="Gene3D" id="1.10.10.60">
    <property type="entry name" value="Homeodomain-like"/>
    <property type="match status" value="1"/>
</dbReference>
<reference evidence="2 3" key="1">
    <citation type="journal article" date="2021" name="ISME Commun">
        <title>Automated analysis of genomic sequences facilitates high-throughput and comprehensive description of bacteria.</title>
        <authorList>
            <person name="Hitch T.C.A."/>
        </authorList>
    </citation>
    <scope>NUCLEOTIDE SEQUENCE [LARGE SCALE GENOMIC DNA]</scope>
    <source>
        <strain evidence="2 3">Sanger_18</strain>
    </source>
</reference>
<keyword evidence="3" id="KW-1185">Reference proteome</keyword>
<comment type="caution">
    <text evidence="2">The sequence shown here is derived from an EMBL/GenBank/DDBJ whole genome shotgun (WGS) entry which is preliminary data.</text>
</comment>